<evidence type="ECO:0000313" key="2">
    <source>
        <dbReference type="EMBL" id="EFE50122.1"/>
    </source>
</evidence>
<accession>D4DQ19</accession>
<sequence>MIFPFKEKIWWIPLFYLQRQNVSAVADRAYISTNTNNNLIKTYYQILVVDCICQYFIFNIIALPSKKYKYHSNGQQTIAGGRIPARRLQYDAVKP</sequence>
<evidence type="ECO:0000313" key="3">
    <source>
        <dbReference type="Proteomes" id="UP000005536"/>
    </source>
</evidence>
<protein>
    <submittedName>
        <fullName evidence="2">Uncharacterized protein</fullName>
    </submittedName>
</protein>
<reference evidence="1 4" key="3">
    <citation type="journal article" date="2015" name="PLoS Genet.">
        <title>Common Cell Shape Evolution of Two Nasopharyngeal Pathogens.</title>
        <authorList>
            <person name="Veyrier F.J."/>
            <person name="Biais N."/>
            <person name="Morales P."/>
            <person name="Belkacem N."/>
            <person name="Guilhen C."/>
            <person name="Ranjeva S."/>
            <person name="Sismeiro O."/>
            <person name="Pehau-Arnaudet G."/>
            <person name="Rocha E.P."/>
            <person name="Werts C."/>
            <person name="Taha M.K."/>
            <person name="Boneca I.G."/>
        </authorList>
    </citation>
    <scope>NUCLEOTIDE SEQUENCE [LARGE SCALE GENOMIC DNA]</scope>
    <source>
        <strain evidence="1 4">ATCC 29315</strain>
    </source>
</reference>
<gene>
    <name evidence="2" type="ORF">NEIELOOT_01155</name>
    <name evidence="1" type="ORF">NELON_07065</name>
</gene>
<proteinExistence type="predicted"/>
<evidence type="ECO:0000313" key="1">
    <source>
        <dbReference type="EMBL" id="AJE18670.1"/>
    </source>
</evidence>
<reference evidence="4" key="2">
    <citation type="submission" date="2014-05" db="EMBL/GenBank/DDBJ databases">
        <title>Complete Genome sequence of Neisseria elongata subsp. glycolytica.</title>
        <authorList>
            <person name="Veyrier F.J."/>
            <person name="Taha M.-K."/>
        </authorList>
    </citation>
    <scope>NUCLEOTIDE SEQUENCE [LARGE SCALE GENOMIC DNA]</scope>
    <source>
        <strain evidence="4">ATCC 29315</strain>
    </source>
</reference>
<dbReference type="AlphaFoldDB" id="D4DQ19"/>
<organism evidence="2 3">
    <name type="scientific">Neisseria elongata subsp. glycolytica ATCC 29315</name>
    <dbReference type="NCBI Taxonomy" id="546263"/>
    <lineage>
        <taxon>Bacteria</taxon>
        <taxon>Pseudomonadati</taxon>
        <taxon>Pseudomonadota</taxon>
        <taxon>Betaproteobacteria</taxon>
        <taxon>Neisseriales</taxon>
        <taxon>Neisseriaceae</taxon>
        <taxon>Neisseria</taxon>
    </lineage>
</organism>
<dbReference type="Proteomes" id="UP000005536">
    <property type="component" value="Unassembled WGS sequence"/>
</dbReference>
<dbReference type="HOGENOM" id="CLU_2369912_0_0_4"/>
<reference evidence="2 3" key="1">
    <citation type="submission" date="2010-02" db="EMBL/GenBank/DDBJ databases">
        <authorList>
            <person name="Weinstock G."/>
            <person name="Sodergren E."/>
            <person name="Clifton S."/>
            <person name="Fulton L."/>
            <person name="Fulton B."/>
            <person name="Courtney L."/>
            <person name="Fronick C."/>
            <person name="Harrison M."/>
            <person name="Strong C."/>
            <person name="Farmer C."/>
            <person name="Delahaunty K."/>
            <person name="Markovic C."/>
            <person name="Hall O."/>
            <person name="Minx P."/>
            <person name="Tomlinson C."/>
            <person name="Mitreva M."/>
            <person name="Nelson J."/>
            <person name="Hou S."/>
            <person name="Wollam A."/>
            <person name="Pepin K.H."/>
            <person name="Johnson M."/>
            <person name="Bhonagiri V."/>
            <person name="Zhang X."/>
            <person name="Suruliraj S."/>
            <person name="Warren W."/>
            <person name="Chinwalla A."/>
            <person name="Mardis E.R."/>
            <person name="Wilson R.K."/>
        </authorList>
    </citation>
    <scope>NUCLEOTIDE SEQUENCE [LARGE SCALE GENOMIC DNA]</scope>
    <source>
        <strain evidence="2 3">ATCC 29315</strain>
    </source>
</reference>
<keyword evidence="4" id="KW-1185">Reference proteome</keyword>
<name>D4DQ19_NEIEG</name>
<dbReference type="KEGG" id="nel:NELON_07065"/>
<dbReference type="EMBL" id="ADBF01000029">
    <property type="protein sequence ID" value="EFE50122.1"/>
    <property type="molecule type" value="Genomic_DNA"/>
</dbReference>
<dbReference type="Proteomes" id="UP000031392">
    <property type="component" value="Chromosome"/>
</dbReference>
<dbReference type="EMBL" id="CP007726">
    <property type="protein sequence ID" value="AJE18670.1"/>
    <property type="molecule type" value="Genomic_DNA"/>
</dbReference>
<evidence type="ECO:0000313" key="4">
    <source>
        <dbReference type="Proteomes" id="UP000031392"/>
    </source>
</evidence>